<feature type="non-terminal residue" evidence="2">
    <location>
        <position position="450"/>
    </location>
</feature>
<feature type="region of interest" description="Disordered" evidence="1">
    <location>
        <begin position="1"/>
        <end position="266"/>
    </location>
</feature>
<feature type="compositionally biased region" description="Low complexity" evidence="1">
    <location>
        <begin position="77"/>
        <end position="90"/>
    </location>
</feature>
<organism evidence="2">
    <name type="scientific">uncultured Acetobacteraceae bacterium</name>
    <dbReference type="NCBI Taxonomy" id="169975"/>
    <lineage>
        <taxon>Bacteria</taxon>
        <taxon>Pseudomonadati</taxon>
        <taxon>Pseudomonadota</taxon>
        <taxon>Alphaproteobacteria</taxon>
        <taxon>Acetobacterales</taxon>
        <taxon>Acetobacteraceae</taxon>
        <taxon>environmental samples</taxon>
    </lineage>
</organism>
<name>A0A6J4IZ80_9PROT</name>
<feature type="region of interest" description="Disordered" evidence="1">
    <location>
        <begin position="319"/>
        <end position="345"/>
    </location>
</feature>
<feature type="compositionally biased region" description="Basic residues" evidence="1">
    <location>
        <begin position="366"/>
        <end position="393"/>
    </location>
</feature>
<proteinExistence type="predicted"/>
<gene>
    <name evidence="2" type="ORF">AVDCRST_MAG08-2857</name>
</gene>
<feature type="compositionally biased region" description="Basic residues" evidence="1">
    <location>
        <begin position="23"/>
        <end position="32"/>
    </location>
</feature>
<feature type="compositionally biased region" description="Basic residues" evidence="1">
    <location>
        <begin position="126"/>
        <end position="137"/>
    </location>
</feature>
<feature type="compositionally biased region" description="Basic and acidic residues" evidence="1">
    <location>
        <begin position="49"/>
        <end position="58"/>
    </location>
</feature>
<reference evidence="2" key="1">
    <citation type="submission" date="2020-02" db="EMBL/GenBank/DDBJ databases">
        <authorList>
            <person name="Meier V. D."/>
        </authorList>
    </citation>
    <scope>NUCLEOTIDE SEQUENCE</scope>
    <source>
        <strain evidence="2">AVDCRST_MAG08</strain>
    </source>
</reference>
<feature type="compositionally biased region" description="Basic residues" evidence="1">
    <location>
        <begin position="91"/>
        <end position="118"/>
    </location>
</feature>
<feature type="compositionally biased region" description="Basic residues" evidence="1">
    <location>
        <begin position="335"/>
        <end position="345"/>
    </location>
</feature>
<accession>A0A6J4IZ80</accession>
<evidence type="ECO:0000313" key="2">
    <source>
        <dbReference type="EMBL" id="CAA9264468.1"/>
    </source>
</evidence>
<protein>
    <submittedName>
        <fullName evidence="2">Carbon monoxide oxidation accessory protein CoxE</fullName>
    </submittedName>
</protein>
<sequence length="450" mass="49350">DPAAAGVRPRREERGAARVPGGNHRRGARGRGGRFGGPGAAARHAVSRPRQDGGREGALRNLLRPLLQPRGLRRRGASPAAGRAARGRGTASRRRAGRGPGRRRPRRHAARRRPRRPRLRDGGGRRGSRPVGHRRIHPGQPLHPPRPGAHGPGGAGARNRPPRRHAARRRAPPPARLAPRPGAELRAAEPALVRRRRRRTPTRAPPRRDAPLRHRPPRPRADARAGAGHGAAARGTVRPQALALPPRPARRAPHDPAQHGLGRPALPAGVEAPAGREAALGRALRRQRFRRRGGGVPAPVPALAERGAVRPALLRLLRRPRRGERHPPRPADRARHPRHHGPRRIRLFQLRQLASRLRGGLDARPRPPHHRHHPGRRAGQPHRPARGRARAHGRPVQAGHLAQPGGPHGLGHRRLRHAPLRAALPRGRHLRHAGAVGTHRRRAAPRRRRL</sequence>
<feature type="non-terminal residue" evidence="2">
    <location>
        <position position="1"/>
    </location>
</feature>
<feature type="region of interest" description="Disordered" evidence="1">
    <location>
        <begin position="358"/>
        <end position="411"/>
    </location>
</feature>
<feature type="compositionally biased region" description="Low complexity" evidence="1">
    <location>
        <begin position="224"/>
        <end position="244"/>
    </location>
</feature>
<evidence type="ECO:0000256" key="1">
    <source>
        <dbReference type="SAM" id="MobiDB-lite"/>
    </source>
</evidence>
<feature type="compositionally biased region" description="Low complexity" evidence="1">
    <location>
        <begin position="59"/>
        <end position="70"/>
    </location>
</feature>
<dbReference type="AlphaFoldDB" id="A0A6J4IZ80"/>
<feature type="compositionally biased region" description="Basic and acidic residues" evidence="1">
    <location>
        <begin position="325"/>
        <end position="334"/>
    </location>
</feature>
<dbReference type="EMBL" id="CADCTG010000211">
    <property type="protein sequence ID" value="CAA9264468.1"/>
    <property type="molecule type" value="Genomic_DNA"/>
</dbReference>
<feature type="compositionally biased region" description="Basic residues" evidence="1">
    <location>
        <begin position="160"/>
        <end position="171"/>
    </location>
</feature>
<feature type="compositionally biased region" description="Low complexity" evidence="1">
    <location>
        <begin position="177"/>
        <end position="191"/>
    </location>
</feature>